<dbReference type="RefSeq" id="WP_120177302.1">
    <property type="nucleotide sequence ID" value="NZ_AP018786.1"/>
</dbReference>
<dbReference type="AlphaFoldDB" id="A0A2Z6IB12"/>
<organism evidence="2 3">
    <name type="scientific">Sutterella megalosphaeroides</name>
    <dbReference type="NCBI Taxonomy" id="2494234"/>
    <lineage>
        <taxon>Bacteria</taxon>
        <taxon>Pseudomonadati</taxon>
        <taxon>Pseudomonadota</taxon>
        <taxon>Betaproteobacteria</taxon>
        <taxon>Burkholderiales</taxon>
        <taxon>Sutterellaceae</taxon>
        <taxon>Sutterella</taxon>
    </lineage>
</organism>
<dbReference type="OrthoDB" id="9155260at2"/>
<keyword evidence="3" id="KW-1185">Reference proteome</keyword>
<evidence type="ECO:0000256" key="1">
    <source>
        <dbReference type="SAM" id="SignalP"/>
    </source>
</evidence>
<dbReference type="KEGG" id="sutt:SUTMEG_16140"/>
<name>A0A2Z6IB12_9BURK</name>
<dbReference type="Proteomes" id="UP000271003">
    <property type="component" value="Chromosome"/>
</dbReference>
<gene>
    <name evidence="2" type="ORF">SUTMEG_16140</name>
</gene>
<dbReference type="EMBL" id="AP018786">
    <property type="protein sequence ID" value="BBF23723.1"/>
    <property type="molecule type" value="Genomic_DNA"/>
</dbReference>
<sequence length="143" mass="15393">MRRSFLSVVFAGLVSALILPAAHASPQSDALAECLHTNMTADDQKVLIQWAYVALGKTSAARAVQPIPAEKTKAVESAAQRTLSNLVLRKCSKPALAVLVKDPKTGLQDTLQSLASRLIQDELKRRTSPVLPITITDLLKPRG</sequence>
<protein>
    <submittedName>
        <fullName evidence="2">Uncharacterized protein</fullName>
    </submittedName>
</protein>
<keyword evidence="1" id="KW-0732">Signal</keyword>
<reference evidence="2 3" key="1">
    <citation type="journal article" date="2018" name="Int. J. Syst. Evol. Microbiol.">
        <title>Mesosutterella multiformis gen. nov., sp. nov., a member of the family Sutterellaceae and Sutterella megalosphaeroides sp. nov., isolated from human faeces.</title>
        <authorList>
            <person name="Sakamoto M."/>
            <person name="Ikeyama N."/>
            <person name="Kunihiro T."/>
            <person name="Iino T."/>
            <person name="Yuki M."/>
            <person name="Ohkuma M."/>
        </authorList>
    </citation>
    <scope>NUCLEOTIDE SEQUENCE [LARGE SCALE GENOMIC DNA]</scope>
    <source>
        <strain evidence="2 3">6FBBBH3</strain>
    </source>
</reference>
<feature type="chain" id="PRO_5016429202" evidence="1">
    <location>
        <begin position="25"/>
        <end position="143"/>
    </location>
</feature>
<proteinExistence type="predicted"/>
<evidence type="ECO:0000313" key="3">
    <source>
        <dbReference type="Proteomes" id="UP000271003"/>
    </source>
</evidence>
<feature type="signal peptide" evidence="1">
    <location>
        <begin position="1"/>
        <end position="24"/>
    </location>
</feature>
<accession>A0A2Z6IB12</accession>
<evidence type="ECO:0000313" key="2">
    <source>
        <dbReference type="EMBL" id="BBF23723.1"/>
    </source>
</evidence>